<evidence type="ECO:0000313" key="1">
    <source>
        <dbReference type="EMBL" id="GFO15866.1"/>
    </source>
</evidence>
<dbReference type="Proteomes" id="UP000735302">
    <property type="component" value="Unassembled WGS sequence"/>
</dbReference>
<proteinExistence type="predicted"/>
<protein>
    <submittedName>
        <fullName evidence="1">Uncharacterized protein</fullName>
    </submittedName>
</protein>
<reference evidence="1 2" key="1">
    <citation type="journal article" date="2021" name="Elife">
        <title>Chloroplast acquisition without the gene transfer in kleptoplastic sea slugs, Plakobranchus ocellatus.</title>
        <authorList>
            <person name="Maeda T."/>
            <person name="Takahashi S."/>
            <person name="Yoshida T."/>
            <person name="Shimamura S."/>
            <person name="Takaki Y."/>
            <person name="Nagai Y."/>
            <person name="Toyoda A."/>
            <person name="Suzuki Y."/>
            <person name="Arimoto A."/>
            <person name="Ishii H."/>
            <person name="Satoh N."/>
            <person name="Nishiyama T."/>
            <person name="Hasebe M."/>
            <person name="Maruyama T."/>
            <person name="Minagawa J."/>
            <person name="Obokata J."/>
            <person name="Shigenobu S."/>
        </authorList>
    </citation>
    <scope>NUCLEOTIDE SEQUENCE [LARGE SCALE GENOMIC DNA]</scope>
</reference>
<sequence length="111" mass="12348">MTLVEVLSPVLSVLSEGPNLLAFQTDILEAVKRCWGGLEFHVKSPVEKRSFASDKSQVEMSERVLNACVNQVTKSQVEMSERVLNACVNQVTSRNERASLECLRQSGHKSK</sequence>
<gene>
    <name evidence="1" type="ORF">PoB_004237100</name>
</gene>
<accession>A0AAV4AXM6</accession>
<dbReference type="AlphaFoldDB" id="A0AAV4AXM6"/>
<comment type="caution">
    <text evidence="1">The sequence shown here is derived from an EMBL/GenBank/DDBJ whole genome shotgun (WGS) entry which is preliminary data.</text>
</comment>
<keyword evidence="2" id="KW-1185">Reference proteome</keyword>
<evidence type="ECO:0000313" key="2">
    <source>
        <dbReference type="Proteomes" id="UP000735302"/>
    </source>
</evidence>
<organism evidence="1 2">
    <name type="scientific">Plakobranchus ocellatus</name>
    <dbReference type="NCBI Taxonomy" id="259542"/>
    <lineage>
        <taxon>Eukaryota</taxon>
        <taxon>Metazoa</taxon>
        <taxon>Spiralia</taxon>
        <taxon>Lophotrochozoa</taxon>
        <taxon>Mollusca</taxon>
        <taxon>Gastropoda</taxon>
        <taxon>Heterobranchia</taxon>
        <taxon>Euthyneura</taxon>
        <taxon>Panpulmonata</taxon>
        <taxon>Sacoglossa</taxon>
        <taxon>Placobranchoidea</taxon>
        <taxon>Plakobranchidae</taxon>
        <taxon>Plakobranchus</taxon>
    </lineage>
</organism>
<dbReference type="EMBL" id="BLXT01004630">
    <property type="protein sequence ID" value="GFO15866.1"/>
    <property type="molecule type" value="Genomic_DNA"/>
</dbReference>
<name>A0AAV4AXM6_9GAST</name>